<protein>
    <submittedName>
        <fullName evidence="2">Uncharacterized protein</fullName>
    </submittedName>
</protein>
<accession>A0A848LKC8</accession>
<evidence type="ECO:0000256" key="1">
    <source>
        <dbReference type="SAM" id="Coils"/>
    </source>
</evidence>
<dbReference type="Proteomes" id="UP000518300">
    <property type="component" value="Unassembled WGS sequence"/>
</dbReference>
<proteinExistence type="predicted"/>
<feature type="coiled-coil region" evidence="1">
    <location>
        <begin position="76"/>
        <end position="134"/>
    </location>
</feature>
<organism evidence="2 3">
    <name type="scientific">Pyxidicoccus fallax</name>
    <dbReference type="NCBI Taxonomy" id="394095"/>
    <lineage>
        <taxon>Bacteria</taxon>
        <taxon>Pseudomonadati</taxon>
        <taxon>Myxococcota</taxon>
        <taxon>Myxococcia</taxon>
        <taxon>Myxococcales</taxon>
        <taxon>Cystobacterineae</taxon>
        <taxon>Myxococcaceae</taxon>
        <taxon>Pyxidicoccus</taxon>
    </lineage>
</organism>
<evidence type="ECO:0000313" key="2">
    <source>
        <dbReference type="EMBL" id="NMO18179.1"/>
    </source>
</evidence>
<name>A0A848LKC8_9BACT</name>
<evidence type="ECO:0000313" key="3">
    <source>
        <dbReference type="Proteomes" id="UP000518300"/>
    </source>
</evidence>
<keyword evidence="1" id="KW-0175">Coiled coil</keyword>
<dbReference type="AlphaFoldDB" id="A0A848LKC8"/>
<comment type="caution">
    <text evidence="2">The sequence shown here is derived from an EMBL/GenBank/DDBJ whole genome shotgun (WGS) entry which is preliminary data.</text>
</comment>
<dbReference type="RefSeq" id="WP_169347453.1">
    <property type="nucleotide sequence ID" value="NZ_JABBJJ010000126.1"/>
</dbReference>
<sequence length="204" mass="22522">MSKRDKSQESELVAAARALDEGLERFEALSEQLQKAPLQSEKHLERASATLKSLADMDDQLRARVTALVAAISQVRDRQQTQAEAVHQKAQELQERTEVFKDLLVRYGNMGQSAAELNVQMQQFAQQRQQAKTAEETAALASTFQALHERMGQVADEAQSLSQAADEKEFGDVARQADSLRQQILSARNKMSLLQKSLGGPGAS</sequence>
<gene>
    <name evidence="2" type="ORF">HG543_25455</name>
</gene>
<keyword evidence="3" id="KW-1185">Reference proteome</keyword>
<dbReference type="EMBL" id="JABBJJ010000126">
    <property type="protein sequence ID" value="NMO18179.1"/>
    <property type="molecule type" value="Genomic_DNA"/>
</dbReference>
<reference evidence="2 3" key="1">
    <citation type="submission" date="2020-04" db="EMBL/GenBank/DDBJ databases">
        <title>Draft genome of Pyxidicoccus fallax type strain.</title>
        <authorList>
            <person name="Whitworth D.E."/>
        </authorList>
    </citation>
    <scope>NUCLEOTIDE SEQUENCE [LARGE SCALE GENOMIC DNA]</scope>
    <source>
        <strain evidence="2 3">DSM 14698</strain>
    </source>
</reference>